<organism evidence="5 6">
    <name type="scientific">Grimontia celer</name>
    <dbReference type="NCBI Taxonomy" id="1796497"/>
    <lineage>
        <taxon>Bacteria</taxon>
        <taxon>Pseudomonadati</taxon>
        <taxon>Pseudomonadota</taxon>
        <taxon>Gammaproteobacteria</taxon>
        <taxon>Vibrionales</taxon>
        <taxon>Vibrionaceae</taxon>
        <taxon>Grimontia</taxon>
    </lineage>
</organism>
<feature type="domain" description="HTH asnC-type" evidence="4">
    <location>
        <begin position="3"/>
        <end position="64"/>
    </location>
</feature>
<dbReference type="SMART" id="SM00344">
    <property type="entry name" value="HTH_ASNC"/>
    <property type="match status" value="1"/>
</dbReference>
<evidence type="ECO:0000313" key="5">
    <source>
        <dbReference type="EMBL" id="CZF82357.1"/>
    </source>
</evidence>
<evidence type="ECO:0000256" key="3">
    <source>
        <dbReference type="ARBA" id="ARBA00023163"/>
    </source>
</evidence>
<proteinExistence type="predicted"/>
<dbReference type="OrthoDB" id="8590699at2"/>
<sequence length="157" mass="17813">MEIDRIDERILMALQTDNRIANVALAEKVGLSAPACLKRVKRLRDEGVIAKDVSILNPELAGVKMTMIVSVEMERDRREIYQVFRSSILKAPEVTQCYQTSGSYDFVLIVNVPDIKAYEAFVERVLHTDLNIRKFHTSVAMRQVKFETAIGLGSEVR</sequence>
<keyword evidence="3" id="KW-0804">Transcription</keyword>
<dbReference type="GO" id="GO:0043200">
    <property type="term" value="P:response to amino acid"/>
    <property type="evidence" value="ECO:0007669"/>
    <property type="project" value="TreeGrafter"/>
</dbReference>
<dbReference type="PANTHER" id="PTHR30154">
    <property type="entry name" value="LEUCINE-RESPONSIVE REGULATORY PROTEIN"/>
    <property type="match status" value="1"/>
</dbReference>
<dbReference type="InterPro" id="IPR019888">
    <property type="entry name" value="Tscrpt_reg_AsnC-like"/>
</dbReference>
<dbReference type="Gene3D" id="3.30.70.920">
    <property type="match status" value="1"/>
</dbReference>
<dbReference type="Gene3D" id="1.10.10.10">
    <property type="entry name" value="Winged helix-like DNA-binding domain superfamily/Winged helix DNA-binding domain"/>
    <property type="match status" value="1"/>
</dbReference>
<dbReference type="Proteomes" id="UP000071641">
    <property type="component" value="Unassembled WGS sequence"/>
</dbReference>
<keyword evidence="6" id="KW-1185">Reference proteome</keyword>
<dbReference type="GO" id="GO:0006355">
    <property type="term" value="P:regulation of DNA-templated transcription"/>
    <property type="evidence" value="ECO:0007669"/>
    <property type="project" value="UniProtKB-ARBA"/>
</dbReference>
<dbReference type="RefSeq" id="WP_062664597.1">
    <property type="nucleotide sequence ID" value="NZ_FIZX01000002.1"/>
</dbReference>
<dbReference type="Pfam" id="PF13404">
    <property type="entry name" value="HTH_AsnC-type"/>
    <property type="match status" value="1"/>
</dbReference>
<dbReference type="SUPFAM" id="SSF46785">
    <property type="entry name" value="Winged helix' DNA-binding domain"/>
    <property type="match status" value="1"/>
</dbReference>
<dbReference type="EMBL" id="FIZX01000002">
    <property type="protein sequence ID" value="CZF82357.1"/>
    <property type="molecule type" value="Genomic_DNA"/>
</dbReference>
<dbReference type="GO" id="GO:0043565">
    <property type="term" value="F:sequence-specific DNA binding"/>
    <property type="evidence" value="ECO:0007669"/>
    <property type="project" value="InterPro"/>
</dbReference>
<dbReference type="PROSITE" id="PS50956">
    <property type="entry name" value="HTH_ASNC_2"/>
    <property type="match status" value="1"/>
</dbReference>
<evidence type="ECO:0000256" key="1">
    <source>
        <dbReference type="ARBA" id="ARBA00023015"/>
    </source>
</evidence>
<dbReference type="PRINTS" id="PR00033">
    <property type="entry name" value="HTHASNC"/>
</dbReference>
<protein>
    <submittedName>
        <fullName evidence="5">Leucine-responsive regulatory protein</fullName>
    </submittedName>
</protein>
<dbReference type="Pfam" id="PF01037">
    <property type="entry name" value="AsnC_trans_reg"/>
    <property type="match status" value="1"/>
</dbReference>
<dbReference type="InterPro" id="IPR011991">
    <property type="entry name" value="ArsR-like_HTH"/>
</dbReference>
<evidence type="ECO:0000256" key="2">
    <source>
        <dbReference type="ARBA" id="ARBA00023125"/>
    </source>
</evidence>
<dbReference type="InterPro" id="IPR000485">
    <property type="entry name" value="AsnC-type_HTH_dom"/>
</dbReference>
<reference evidence="6" key="1">
    <citation type="submission" date="2016-02" db="EMBL/GenBank/DDBJ databases">
        <authorList>
            <person name="Rodrigo-Torres Lidia"/>
            <person name="Arahal R.David."/>
        </authorList>
    </citation>
    <scope>NUCLEOTIDE SEQUENCE [LARGE SCALE GENOMIC DNA]</scope>
    <source>
        <strain evidence="6">CECT 9029</strain>
    </source>
</reference>
<dbReference type="InterPro" id="IPR036390">
    <property type="entry name" value="WH_DNA-bd_sf"/>
</dbReference>
<dbReference type="InterPro" id="IPR011008">
    <property type="entry name" value="Dimeric_a/b-barrel"/>
</dbReference>
<dbReference type="CDD" id="cd00090">
    <property type="entry name" value="HTH_ARSR"/>
    <property type="match status" value="1"/>
</dbReference>
<evidence type="ECO:0000313" key="6">
    <source>
        <dbReference type="Proteomes" id="UP000071641"/>
    </source>
</evidence>
<dbReference type="STRING" id="1796497.GCE9029_03177"/>
<dbReference type="AlphaFoldDB" id="A0A128F6C1"/>
<gene>
    <name evidence="5" type="primary">lrp_9</name>
    <name evidence="5" type="ORF">GCE9029_03177</name>
</gene>
<name>A0A128F6C1_9GAMM</name>
<evidence type="ECO:0000259" key="4">
    <source>
        <dbReference type="PROSITE" id="PS50956"/>
    </source>
</evidence>
<dbReference type="InterPro" id="IPR036388">
    <property type="entry name" value="WH-like_DNA-bd_sf"/>
</dbReference>
<dbReference type="InterPro" id="IPR019887">
    <property type="entry name" value="Tscrpt_reg_AsnC/Lrp_C"/>
</dbReference>
<dbReference type="PROSITE" id="PS00519">
    <property type="entry name" value="HTH_ASNC_1"/>
    <property type="match status" value="1"/>
</dbReference>
<dbReference type="SUPFAM" id="SSF54909">
    <property type="entry name" value="Dimeric alpha+beta barrel"/>
    <property type="match status" value="1"/>
</dbReference>
<dbReference type="PANTHER" id="PTHR30154:SF34">
    <property type="entry name" value="TRANSCRIPTIONAL REGULATOR AZLB"/>
    <property type="match status" value="1"/>
</dbReference>
<dbReference type="InterPro" id="IPR019885">
    <property type="entry name" value="Tscrpt_reg_HTH_AsnC-type_CS"/>
</dbReference>
<keyword evidence="2" id="KW-0238">DNA-binding</keyword>
<keyword evidence="1" id="KW-0805">Transcription regulation</keyword>
<accession>A0A128F6C1</accession>
<dbReference type="GO" id="GO:0005829">
    <property type="term" value="C:cytosol"/>
    <property type="evidence" value="ECO:0007669"/>
    <property type="project" value="TreeGrafter"/>
</dbReference>